<evidence type="ECO:0000313" key="9">
    <source>
        <dbReference type="RefSeq" id="XP_019634872.1"/>
    </source>
</evidence>
<dbReference type="Pfam" id="PF00439">
    <property type="entry name" value="Bromodomain"/>
    <property type="match status" value="1"/>
</dbReference>
<dbReference type="SUPFAM" id="SSF47370">
    <property type="entry name" value="Bromodomain"/>
    <property type="match status" value="1"/>
</dbReference>
<feature type="compositionally biased region" description="Low complexity" evidence="5">
    <location>
        <begin position="668"/>
        <end position="684"/>
    </location>
</feature>
<dbReference type="GO" id="GO:0005654">
    <property type="term" value="C:nucleoplasm"/>
    <property type="evidence" value="ECO:0007669"/>
    <property type="project" value="TreeGrafter"/>
</dbReference>
<dbReference type="Pfam" id="PF03735">
    <property type="entry name" value="ENT"/>
    <property type="match status" value="1"/>
</dbReference>
<dbReference type="PRINTS" id="PR00503">
    <property type="entry name" value="BROMODOMAIN"/>
</dbReference>
<evidence type="ECO:0000256" key="4">
    <source>
        <dbReference type="PROSITE-ProRule" id="PRU00035"/>
    </source>
</evidence>
<feature type="domain" description="ENT" evidence="7">
    <location>
        <begin position="13"/>
        <end position="97"/>
    </location>
</feature>
<dbReference type="InterPro" id="IPR036142">
    <property type="entry name" value="ENT_dom-like_sf"/>
</dbReference>
<feature type="compositionally biased region" description="Polar residues" evidence="5">
    <location>
        <begin position="1191"/>
        <end position="1207"/>
    </location>
</feature>
<comment type="subcellular location">
    <subcellularLocation>
        <location evidence="1">Nucleus</location>
    </subcellularLocation>
</comment>
<evidence type="ECO:0000313" key="8">
    <source>
        <dbReference type="Proteomes" id="UP000515135"/>
    </source>
</evidence>
<protein>
    <submittedName>
        <fullName evidence="9">BRCA2-interacting transcriptional repressor EMSY-like isoform X1</fullName>
    </submittedName>
</protein>
<feature type="compositionally biased region" description="Polar residues" evidence="5">
    <location>
        <begin position="1139"/>
        <end position="1150"/>
    </location>
</feature>
<accession>A0A6P4ZVA5</accession>
<dbReference type="CDD" id="cd04369">
    <property type="entry name" value="Bromodomain"/>
    <property type="match status" value="1"/>
</dbReference>
<feature type="domain" description="Bromo" evidence="6">
    <location>
        <begin position="1278"/>
        <end position="1348"/>
    </location>
</feature>
<dbReference type="SMART" id="SM00297">
    <property type="entry name" value="BROMO"/>
    <property type="match status" value="1"/>
</dbReference>
<dbReference type="PROSITE" id="PS51138">
    <property type="entry name" value="ENT"/>
    <property type="match status" value="1"/>
</dbReference>
<gene>
    <name evidence="9" type="primary">LOC109477867</name>
</gene>
<evidence type="ECO:0000256" key="3">
    <source>
        <dbReference type="ARBA" id="ARBA00023242"/>
    </source>
</evidence>
<dbReference type="Gene3D" id="1.10.1240.40">
    <property type="entry name" value="ENT domain"/>
    <property type="match status" value="1"/>
</dbReference>
<dbReference type="SMART" id="SM01191">
    <property type="entry name" value="ENT"/>
    <property type="match status" value="1"/>
</dbReference>
<feature type="compositionally biased region" description="Polar residues" evidence="5">
    <location>
        <begin position="1034"/>
        <end position="1044"/>
    </location>
</feature>
<dbReference type="Gene3D" id="1.20.920.10">
    <property type="entry name" value="Bromodomain-like"/>
    <property type="match status" value="1"/>
</dbReference>
<keyword evidence="2 4" id="KW-0103">Bromodomain</keyword>
<feature type="region of interest" description="Disordered" evidence="5">
    <location>
        <begin position="125"/>
        <end position="212"/>
    </location>
</feature>
<feature type="compositionally biased region" description="Polar residues" evidence="5">
    <location>
        <begin position="142"/>
        <end position="157"/>
    </location>
</feature>
<name>A0A6P4ZVA5_BRABE</name>
<dbReference type="GO" id="GO:0006355">
    <property type="term" value="P:regulation of DNA-templated transcription"/>
    <property type="evidence" value="ECO:0007669"/>
    <property type="project" value="InterPro"/>
</dbReference>
<feature type="region of interest" description="Disordered" evidence="5">
    <location>
        <begin position="1139"/>
        <end position="1253"/>
    </location>
</feature>
<evidence type="ECO:0000256" key="5">
    <source>
        <dbReference type="SAM" id="MobiDB-lite"/>
    </source>
</evidence>
<feature type="compositionally biased region" description="Polar residues" evidence="5">
    <location>
        <begin position="651"/>
        <end position="660"/>
    </location>
</feature>
<dbReference type="PROSITE" id="PS50014">
    <property type="entry name" value="BROMODOMAIN_2"/>
    <property type="match status" value="1"/>
</dbReference>
<dbReference type="InterPro" id="IPR036427">
    <property type="entry name" value="Bromodomain-like_sf"/>
</dbReference>
<dbReference type="RefSeq" id="XP_019634872.1">
    <property type="nucleotide sequence ID" value="XM_019779313.1"/>
</dbReference>
<evidence type="ECO:0000259" key="6">
    <source>
        <dbReference type="PROSITE" id="PS50014"/>
    </source>
</evidence>
<proteinExistence type="predicted"/>
<feature type="compositionally biased region" description="Polar residues" evidence="5">
    <location>
        <begin position="1218"/>
        <end position="1227"/>
    </location>
</feature>
<feature type="compositionally biased region" description="Basic and acidic residues" evidence="5">
    <location>
        <begin position="1045"/>
        <end position="1055"/>
    </location>
</feature>
<evidence type="ECO:0000256" key="1">
    <source>
        <dbReference type="ARBA" id="ARBA00004123"/>
    </source>
</evidence>
<sequence>MWPKLLDLSRDECKRILRRLELEAYASLISAFRAQGDLSKDKKKLLDEIAKVLSISTERHRAEVRRAVNDESLSTVADVLSGPNSTYEWSVEGRRLVPLMPRLVPQTAFTGLANTAANIAAAHNSTLPDPADTAKKEVPGTSGVSSGTMKSPRSASPPSGVVVLPSGATITVKGEREDEMEMETKGRRRKRTSSSSTPHPASGASSRTVEARPLLLPTSSNIRVSQGTASSHSMSPVKITLAKTPPPKSSMAPTATQKIIIVSSQSSGPSFMPNILRSSHPASTSTTLARILPGNVSSSASSPMARIPSILLPHTPTSSSGSASGSLLAGVGSPTSSSAGATASVVGTSTTAFLSSTLAGTKPRVKTVTKQATQTRVVTTQLPMSQIPGGQPPRTMSPGSKPTIQIKQEPGTGVKIITQTLPGSKILPKPVTAATSSGPQVVMVTTTSSMATRPVGAGTTTVYAQNNGNRAIVNPAIGTRVVTMPTSTPSAGKATPPPTNIITVTPKTVQTMPLTVTRTLPSGATPYTIAKAGPSSAGKPSVIVVQQAKTIKTQHGKPITVVTTYITQSTPRPTFVSTIAGQSLGKGMTLTKAQPQQIKTRVVIRPRTPDQGSLSLSQQQSILGGIVEGIVIQRPSSSSPRAPRDSPGTGDDTSSVSSAGSEDVVKVQRAGQSPGASQSAPSSRVTNQWVEMDAALDIGSSQSQGTVQMSTSQSQSVQGESFSSAASTIKALLEIQSGSKVSHTELSHARSLPAQDKPRQSTIDLSQMAVPISLQQQGPQTVAASLQGEMAPEFFATEVVQQDQTPAAEAVPRTAQPPSGRQGIRISTAQHLLAEAHRKMQQGQVLGREEASLLEESYEGFTLDPQTGLFYKDEESIGGIESKMLHDIKVQTTTASGEPRTYTLTEWFTGLSGDRPTANQQGQPSSSDATPPSEPKVVAVPTEKILESALSASFTSTELEYLRSGGRGLDSSAETGSFASVRMPSSIEPLATQSLSGLQEVSSTQDSAQSQSILPLESSTPVQEPGKGIAESPGTESTLETNAGSERKMESRDRGNIFENIVASVQADSNTLQQRSAVSVSKPEFTTLRDYVQSTMGKKVSVEPVLPTQQAPMDAPDHFSQDNLQDLLELLGQATSTLASFDQPSSSKTTVMVEPSGFDPSSLKMEDFTSQRVEAESFTKDDPEDRDKGSPDSTILTPTSVSPSQERMVSPARMHHPSGSSSGNESLDTPMRASKRKRKAPPPLDEDPPPASLPSWARAALGLLHRVSKFRGSGRLKGEMGAAEWFIHPVDPAVAPDYYNIIKQPMDFSTIKKKLEGGQYSSLEEFHADMQLIKSNCFQYNPPGHEARRDCEEVFNFYLHEYGKLMDKCKTVVVVPKSPKKFKLDVSKSPSKSL</sequence>
<dbReference type="InterPro" id="IPR001487">
    <property type="entry name" value="Bromodomain"/>
</dbReference>
<keyword evidence="3" id="KW-0539">Nucleus</keyword>
<feature type="region of interest" description="Disordered" evidence="5">
    <location>
        <begin position="633"/>
        <end position="685"/>
    </location>
</feature>
<feature type="region of interest" description="Disordered" evidence="5">
    <location>
        <begin position="994"/>
        <end position="1055"/>
    </location>
</feature>
<dbReference type="PANTHER" id="PTHR16500">
    <property type="entry name" value="BRCA2-INTERACTING TRANSCRIPTIONAL REPRESSOR EMSY"/>
    <property type="match status" value="1"/>
</dbReference>
<feature type="compositionally biased region" description="Basic and acidic residues" evidence="5">
    <location>
        <begin position="1164"/>
        <end position="1190"/>
    </location>
</feature>
<evidence type="ECO:0000256" key="2">
    <source>
        <dbReference type="ARBA" id="ARBA00023117"/>
    </source>
</evidence>
<dbReference type="OrthoDB" id="10035579at2759"/>
<dbReference type="PANTHER" id="PTHR16500:SF3">
    <property type="entry name" value="BRCA2-INTERACTING TRANSCRIPTIONAL REPRESSOR EMSY"/>
    <property type="match status" value="1"/>
</dbReference>
<feature type="compositionally biased region" description="Polar residues" evidence="5">
    <location>
        <begin position="994"/>
        <end position="1022"/>
    </location>
</feature>
<feature type="compositionally biased region" description="Polar residues" evidence="5">
    <location>
        <begin position="917"/>
        <end position="930"/>
    </location>
</feature>
<dbReference type="Proteomes" id="UP000515135">
    <property type="component" value="Unplaced"/>
</dbReference>
<evidence type="ECO:0000259" key="7">
    <source>
        <dbReference type="PROSITE" id="PS51138"/>
    </source>
</evidence>
<feature type="compositionally biased region" description="Low complexity" evidence="5">
    <location>
        <begin position="634"/>
        <end position="647"/>
    </location>
</feature>
<feature type="region of interest" description="Disordered" evidence="5">
    <location>
        <begin position="910"/>
        <end position="936"/>
    </location>
</feature>
<organism evidence="8 9">
    <name type="scientific">Branchiostoma belcheri</name>
    <name type="common">Amphioxus</name>
    <dbReference type="NCBI Taxonomy" id="7741"/>
    <lineage>
        <taxon>Eukaryota</taxon>
        <taxon>Metazoa</taxon>
        <taxon>Chordata</taxon>
        <taxon>Cephalochordata</taxon>
        <taxon>Leptocardii</taxon>
        <taxon>Amphioxiformes</taxon>
        <taxon>Branchiostomatidae</taxon>
        <taxon>Branchiostoma</taxon>
    </lineage>
</organism>
<dbReference type="InterPro" id="IPR005491">
    <property type="entry name" value="ENT_dom"/>
</dbReference>
<keyword evidence="8" id="KW-1185">Reference proteome</keyword>
<reference evidence="9" key="1">
    <citation type="submission" date="2025-08" db="UniProtKB">
        <authorList>
            <consortium name="RefSeq"/>
        </authorList>
    </citation>
    <scope>IDENTIFICATION</scope>
    <source>
        <tissue evidence="9">Gonad</tissue>
    </source>
</reference>
<dbReference type="SUPFAM" id="SSF158639">
    <property type="entry name" value="ENT-like"/>
    <property type="match status" value="1"/>
</dbReference>
<dbReference type="GeneID" id="109477867"/>
<dbReference type="KEGG" id="bbel:109477867"/>
<dbReference type="InterPro" id="IPR033482">
    <property type="entry name" value="EMSY"/>
</dbReference>